<comment type="caution">
    <text evidence="3">The sequence shown here is derived from an EMBL/GenBank/DDBJ whole genome shotgun (WGS) entry which is preliminary data.</text>
</comment>
<evidence type="ECO:0000313" key="3">
    <source>
        <dbReference type="EMBL" id="KAG5629547.1"/>
    </source>
</evidence>
<accession>A0A9J6AZ69</accession>
<evidence type="ECO:0000313" key="4">
    <source>
        <dbReference type="Proteomes" id="UP000824120"/>
    </source>
</evidence>
<evidence type="ECO:0000256" key="1">
    <source>
        <dbReference type="SAM" id="SignalP"/>
    </source>
</evidence>
<gene>
    <name evidence="3" type="ORF">H5410_001264</name>
</gene>
<dbReference type="InterPro" id="IPR050796">
    <property type="entry name" value="SCF_F-box_component"/>
</dbReference>
<sequence length="174" mass="20655">MILCFPSLLGFRLKLCYAFNLCPYWKGTTPLGCGLCYDSGDDEYKVILIYTSFYAMYYVKTNKWRNKENVIRREIQNVVSSVIITLYSRYSWECKPGIRVSDAYDILFPIIIKLSVKSLLRFQFVCKLWNTIISDKEFRKIHFDQSNASSTQSSYWFKRMMVYSSLEIWKIPKL</sequence>
<protein>
    <recommendedName>
        <fullName evidence="2">F-box domain-containing protein</fullName>
    </recommendedName>
</protein>
<proteinExistence type="predicted"/>
<feature type="signal peptide" evidence="1">
    <location>
        <begin position="1"/>
        <end position="18"/>
    </location>
</feature>
<dbReference type="InterPro" id="IPR001810">
    <property type="entry name" value="F-box_dom"/>
</dbReference>
<dbReference type="Gene3D" id="1.20.1280.50">
    <property type="match status" value="1"/>
</dbReference>
<dbReference type="Proteomes" id="UP000824120">
    <property type="component" value="Chromosome 1"/>
</dbReference>
<dbReference type="PANTHER" id="PTHR31672">
    <property type="entry name" value="BNACNNG10540D PROTEIN"/>
    <property type="match status" value="1"/>
</dbReference>
<feature type="chain" id="PRO_5039899856" description="F-box domain-containing protein" evidence="1">
    <location>
        <begin position="19"/>
        <end position="174"/>
    </location>
</feature>
<name>A0A9J6AZ69_SOLCO</name>
<reference evidence="3 4" key="1">
    <citation type="submission" date="2020-09" db="EMBL/GenBank/DDBJ databases">
        <title>De no assembly of potato wild relative species, Solanum commersonii.</title>
        <authorList>
            <person name="Cho K."/>
        </authorList>
    </citation>
    <scope>NUCLEOTIDE SEQUENCE [LARGE SCALE GENOMIC DNA]</scope>
    <source>
        <strain evidence="3">LZ3.2</strain>
        <tissue evidence="3">Leaf</tissue>
    </source>
</reference>
<feature type="domain" description="F-box" evidence="2">
    <location>
        <begin position="105"/>
        <end position="140"/>
    </location>
</feature>
<keyword evidence="4" id="KW-1185">Reference proteome</keyword>
<dbReference type="Pfam" id="PF00646">
    <property type="entry name" value="F-box"/>
    <property type="match status" value="1"/>
</dbReference>
<dbReference type="SUPFAM" id="SSF81383">
    <property type="entry name" value="F-box domain"/>
    <property type="match status" value="1"/>
</dbReference>
<dbReference type="EMBL" id="JACXVP010000001">
    <property type="protein sequence ID" value="KAG5629547.1"/>
    <property type="molecule type" value="Genomic_DNA"/>
</dbReference>
<organism evidence="3 4">
    <name type="scientific">Solanum commersonii</name>
    <name type="common">Commerson's wild potato</name>
    <name type="synonym">Commerson's nightshade</name>
    <dbReference type="NCBI Taxonomy" id="4109"/>
    <lineage>
        <taxon>Eukaryota</taxon>
        <taxon>Viridiplantae</taxon>
        <taxon>Streptophyta</taxon>
        <taxon>Embryophyta</taxon>
        <taxon>Tracheophyta</taxon>
        <taxon>Spermatophyta</taxon>
        <taxon>Magnoliopsida</taxon>
        <taxon>eudicotyledons</taxon>
        <taxon>Gunneridae</taxon>
        <taxon>Pentapetalae</taxon>
        <taxon>asterids</taxon>
        <taxon>lamiids</taxon>
        <taxon>Solanales</taxon>
        <taxon>Solanaceae</taxon>
        <taxon>Solanoideae</taxon>
        <taxon>Solaneae</taxon>
        <taxon>Solanum</taxon>
    </lineage>
</organism>
<keyword evidence="1" id="KW-0732">Signal</keyword>
<dbReference type="PANTHER" id="PTHR31672:SF13">
    <property type="entry name" value="F-BOX PROTEIN CPR30-LIKE"/>
    <property type="match status" value="1"/>
</dbReference>
<dbReference type="AlphaFoldDB" id="A0A9J6AZ69"/>
<evidence type="ECO:0000259" key="2">
    <source>
        <dbReference type="Pfam" id="PF00646"/>
    </source>
</evidence>
<dbReference type="InterPro" id="IPR036047">
    <property type="entry name" value="F-box-like_dom_sf"/>
</dbReference>